<evidence type="ECO:0000313" key="5">
    <source>
        <dbReference type="Proteomes" id="UP000654482"/>
    </source>
</evidence>
<feature type="compositionally biased region" description="Polar residues" evidence="1">
    <location>
        <begin position="166"/>
        <end position="177"/>
    </location>
</feature>
<dbReference type="PANTHER" id="PTHR34475">
    <property type="match status" value="1"/>
</dbReference>
<proteinExistence type="predicted"/>
<feature type="transmembrane region" description="Helical" evidence="2">
    <location>
        <begin position="110"/>
        <end position="130"/>
    </location>
</feature>
<evidence type="ECO:0000259" key="3">
    <source>
        <dbReference type="Pfam" id="PF13464"/>
    </source>
</evidence>
<dbReference type="EMBL" id="JADEWZ010000007">
    <property type="protein sequence ID" value="MBE9115482.1"/>
    <property type="molecule type" value="Genomic_DNA"/>
</dbReference>
<evidence type="ECO:0000313" key="4">
    <source>
        <dbReference type="EMBL" id="MBE9115482.1"/>
    </source>
</evidence>
<keyword evidence="2" id="KW-0812">Transmembrane</keyword>
<name>A0A8J7AXM4_9CYAN</name>
<feature type="region of interest" description="Disordered" evidence="1">
    <location>
        <begin position="141"/>
        <end position="183"/>
    </location>
</feature>
<evidence type="ECO:0000256" key="1">
    <source>
        <dbReference type="SAM" id="MobiDB-lite"/>
    </source>
</evidence>
<dbReference type="InterPro" id="IPR025194">
    <property type="entry name" value="RodZ-like_C"/>
</dbReference>
<evidence type="ECO:0000256" key="2">
    <source>
        <dbReference type="SAM" id="Phobius"/>
    </source>
</evidence>
<dbReference type="PANTHER" id="PTHR34475:SF1">
    <property type="entry name" value="CYTOSKELETON PROTEIN RODZ"/>
    <property type="match status" value="1"/>
</dbReference>
<keyword evidence="5" id="KW-1185">Reference proteome</keyword>
<dbReference type="InterPro" id="IPR050400">
    <property type="entry name" value="Bact_Cytoskel_RodZ"/>
</dbReference>
<dbReference type="Pfam" id="PF13413">
    <property type="entry name" value="HTH_25"/>
    <property type="match status" value="1"/>
</dbReference>
<dbReference type="GO" id="GO:0003677">
    <property type="term" value="F:DNA binding"/>
    <property type="evidence" value="ECO:0007669"/>
    <property type="project" value="InterPro"/>
</dbReference>
<dbReference type="Pfam" id="PF13464">
    <property type="entry name" value="RodZ_C"/>
    <property type="match status" value="1"/>
</dbReference>
<accession>A0A8J7AXM4</accession>
<dbReference type="InterPro" id="IPR010982">
    <property type="entry name" value="Lambda_DNA-bd_dom_sf"/>
</dbReference>
<sequence length="269" mass="29584">MTQNSNFRPEQIEKIKELGSDLQEIRQTRSLSLEQVSTKTLIPLRSLRAIEEADLEVLPEPIYLKGLLKRYAQFLGLNGTEFIADFSLDNTFKALTPSWKPLPSRRKRFFPLYLLYVLGVVSAISAFSAFSQRSALEVGNVPKAETQTSPSPKPIRESPVAMSPRVPQSATSISTAQRPPEQPVTVDMTLKEDCWLQIVADGKTTFEGTLNKGDKRTWEASQELVIRAGNAGGVEIAVNDEQAKPLGEPGAVETVTYQASEDSSESQGG</sequence>
<keyword evidence="2" id="KW-1133">Transmembrane helix</keyword>
<organism evidence="4 5">
    <name type="scientific">Lusitaniella coriacea LEGE 07157</name>
    <dbReference type="NCBI Taxonomy" id="945747"/>
    <lineage>
        <taxon>Bacteria</taxon>
        <taxon>Bacillati</taxon>
        <taxon>Cyanobacteriota</taxon>
        <taxon>Cyanophyceae</taxon>
        <taxon>Spirulinales</taxon>
        <taxon>Lusitaniellaceae</taxon>
        <taxon>Lusitaniella</taxon>
    </lineage>
</organism>
<comment type="caution">
    <text evidence="4">The sequence shown here is derived from an EMBL/GenBank/DDBJ whole genome shotgun (WGS) entry which is preliminary data.</text>
</comment>
<dbReference type="Gene3D" id="1.10.260.40">
    <property type="entry name" value="lambda repressor-like DNA-binding domains"/>
    <property type="match status" value="1"/>
</dbReference>
<protein>
    <submittedName>
        <fullName evidence="4">Helix-turn-helix domain-containing protein</fullName>
    </submittedName>
</protein>
<dbReference type="RefSeq" id="WP_194028578.1">
    <property type="nucleotide sequence ID" value="NZ_JADEWZ010000007.1"/>
</dbReference>
<reference evidence="4" key="1">
    <citation type="submission" date="2020-10" db="EMBL/GenBank/DDBJ databases">
        <authorList>
            <person name="Castelo-Branco R."/>
            <person name="Eusebio N."/>
            <person name="Adriana R."/>
            <person name="Vieira A."/>
            <person name="Brugerolle De Fraissinette N."/>
            <person name="Rezende De Castro R."/>
            <person name="Schneider M.P."/>
            <person name="Vasconcelos V."/>
            <person name="Leao P.N."/>
        </authorList>
    </citation>
    <scope>NUCLEOTIDE SEQUENCE</scope>
    <source>
        <strain evidence="4">LEGE 07157</strain>
    </source>
</reference>
<dbReference type="Proteomes" id="UP000654482">
    <property type="component" value="Unassembled WGS sequence"/>
</dbReference>
<feature type="domain" description="Cytoskeleton protein RodZ-like C-terminal" evidence="3">
    <location>
        <begin position="188"/>
        <end position="256"/>
    </location>
</feature>
<keyword evidence="2" id="KW-0472">Membrane</keyword>
<dbReference type="AlphaFoldDB" id="A0A8J7AXM4"/>
<gene>
    <name evidence="4" type="ORF">IQ249_06170</name>
</gene>